<dbReference type="AlphaFoldDB" id="A0A5J5G9U4"/>
<dbReference type="InterPro" id="IPR009097">
    <property type="entry name" value="Cyclic_Pdiesterase"/>
</dbReference>
<sequence length="195" mass="21614">MEKMRLFTAIRLPERLLEPLGAVCRFGPARSLFASWPYPEDYHITLQFLGDTETAAVPGLTRALERAALQSSPFRLRLAGTGSFGRPEAPRVLWAGVEGEQDRLAGLQRAVTAATGPLGFRAEERAYSPHVTLARKFRGGPENRQALEQLRTAVERVLDEEGGLWEADRMVLLATRMGAVPMYETIAEFSLNTSK</sequence>
<protein>
    <recommendedName>
        <fullName evidence="2">RNA 2',3'-cyclic phosphodiesterase</fullName>
        <shortName evidence="2">RNA 2',3'-CPDase</shortName>
        <ecNumber evidence="2">3.1.4.58</ecNumber>
    </recommendedName>
</protein>
<dbReference type="PANTHER" id="PTHR35561:SF1">
    <property type="entry name" value="RNA 2',3'-CYCLIC PHOSPHODIESTERASE"/>
    <property type="match status" value="1"/>
</dbReference>
<dbReference type="InterPro" id="IPR004175">
    <property type="entry name" value="RNA_CPDase"/>
</dbReference>
<keyword evidence="4" id="KW-1185">Reference proteome</keyword>
<dbReference type="Pfam" id="PF13563">
    <property type="entry name" value="2_5_RNA_ligase2"/>
    <property type="match status" value="1"/>
</dbReference>
<proteinExistence type="inferred from homology"/>
<dbReference type="Gene3D" id="3.90.1140.10">
    <property type="entry name" value="Cyclic phosphodiesterase"/>
    <property type="match status" value="1"/>
</dbReference>
<gene>
    <name evidence="3" type="primary">thpR</name>
    <name evidence="3" type="ORF">F4V43_09155</name>
</gene>
<comment type="similarity">
    <text evidence="2">Belongs to the 2H phosphoesterase superfamily. ThpR family.</text>
</comment>
<comment type="function">
    <text evidence="2">Hydrolyzes RNA 2',3'-cyclic phosphodiester to an RNA 2'-phosphomonoester.</text>
</comment>
<feature type="active site" description="Proton donor" evidence="2">
    <location>
        <position position="43"/>
    </location>
</feature>
<accession>A0A5J5G9U4</accession>
<dbReference type="RefSeq" id="WP_150457949.1">
    <property type="nucleotide sequence ID" value="NZ_VYKK01000012.1"/>
</dbReference>
<feature type="short sequence motif" description="HXTX 1" evidence="2">
    <location>
        <begin position="43"/>
        <end position="46"/>
    </location>
</feature>
<dbReference type="EMBL" id="VYKK01000012">
    <property type="protein sequence ID" value="KAA9004798.1"/>
    <property type="molecule type" value="Genomic_DNA"/>
</dbReference>
<evidence type="ECO:0000256" key="1">
    <source>
        <dbReference type="ARBA" id="ARBA00022801"/>
    </source>
</evidence>
<organism evidence="3 4">
    <name type="scientific">Paenibacillus spiritus</name>
    <dbReference type="NCBI Taxonomy" id="2496557"/>
    <lineage>
        <taxon>Bacteria</taxon>
        <taxon>Bacillati</taxon>
        <taxon>Bacillota</taxon>
        <taxon>Bacilli</taxon>
        <taxon>Bacillales</taxon>
        <taxon>Paenibacillaceae</taxon>
        <taxon>Paenibacillus</taxon>
    </lineage>
</organism>
<evidence type="ECO:0000256" key="2">
    <source>
        <dbReference type="HAMAP-Rule" id="MF_01940"/>
    </source>
</evidence>
<comment type="caution">
    <text evidence="3">The sequence shown here is derived from an EMBL/GenBank/DDBJ whole genome shotgun (WGS) entry which is preliminary data.</text>
</comment>
<evidence type="ECO:0000313" key="3">
    <source>
        <dbReference type="EMBL" id="KAA9004798.1"/>
    </source>
</evidence>
<dbReference type="NCBIfam" id="TIGR02258">
    <property type="entry name" value="2_5_ligase"/>
    <property type="match status" value="1"/>
</dbReference>
<dbReference type="PANTHER" id="PTHR35561">
    <property type="entry name" value="RNA 2',3'-CYCLIC PHOSPHODIESTERASE"/>
    <property type="match status" value="1"/>
</dbReference>
<keyword evidence="1 2" id="KW-0378">Hydrolase</keyword>
<dbReference type="OrthoDB" id="9789350at2"/>
<dbReference type="EC" id="3.1.4.58" evidence="2"/>
<dbReference type="GO" id="GO:0008664">
    <property type="term" value="F:RNA 2',3'-cyclic 3'-phosphodiesterase activity"/>
    <property type="evidence" value="ECO:0007669"/>
    <property type="project" value="UniProtKB-EC"/>
</dbReference>
<feature type="short sequence motif" description="HXTX 2" evidence="2">
    <location>
        <begin position="130"/>
        <end position="133"/>
    </location>
</feature>
<feature type="active site" description="Proton acceptor" evidence="2">
    <location>
        <position position="130"/>
    </location>
</feature>
<dbReference type="GO" id="GO:0004113">
    <property type="term" value="F:2',3'-cyclic-nucleotide 3'-phosphodiesterase activity"/>
    <property type="evidence" value="ECO:0007669"/>
    <property type="project" value="InterPro"/>
</dbReference>
<dbReference type="Proteomes" id="UP000367750">
    <property type="component" value="Unassembled WGS sequence"/>
</dbReference>
<evidence type="ECO:0000313" key="4">
    <source>
        <dbReference type="Proteomes" id="UP000367750"/>
    </source>
</evidence>
<reference evidence="3 4" key="1">
    <citation type="submission" date="2019-09" db="EMBL/GenBank/DDBJ databases">
        <title>Bacillus ochoae sp. nov., Paenibacillus whitsoniae sp. nov., Paenibacillus spiritus sp. nov. Isolated from the Mars Exploration Rover during spacecraft assembly.</title>
        <authorList>
            <person name="Seuylemezian A."/>
            <person name="Vaishampayan P."/>
        </authorList>
    </citation>
    <scope>NUCLEOTIDE SEQUENCE [LARGE SCALE GENOMIC DNA]</scope>
    <source>
        <strain evidence="3 4">MER_111</strain>
    </source>
</reference>
<name>A0A5J5G9U4_9BACL</name>
<comment type="catalytic activity">
    <reaction evidence="2">
        <text>a 3'-end 2',3'-cyclophospho-ribonucleotide-RNA + H2O = a 3'-end 2'-phospho-ribonucleotide-RNA + H(+)</text>
        <dbReference type="Rhea" id="RHEA:11828"/>
        <dbReference type="Rhea" id="RHEA-COMP:10464"/>
        <dbReference type="Rhea" id="RHEA-COMP:17353"/>
        <dbReference type="ChEBI" id="CHEBI:15377"/>
        <dbReference type="ChEBI" id="CHEBI:15378"/>
        <dbReference type="ChEBI" id="CHEBI:83064"/>
        <dbReference type="ChEBI" id="CHEBI:173113"/>
        <dbReference type="EC" id="3.1.4.58"/>
    </reaction>
</comment>
<dbReference type="SUPFAM" id="SSF55144">
    <property type="entry name" value="LigT-like"/>
    <property type="match status" value="1"/>
</dbReference>
<dbReference type="HAMAP" id="MF_01940">
    <property type="entry name" value="RNA_CPDase"/>
    <property type="match status" value="1"/>
</dbReference>